<proteinExistence type="predicted"/>
<organism evidence="1 2">
    <name type="scientific">Rothia aeria F0184</name>
    <dbReference type="NCBI Taxonomy" id="888019"/>
    <lineage>
        <taxon>Bacteria</taxon>
        <taxon>Bacillati</taxon>
        <taxon>Actinomycetota</taxon>
        <taxon>Actinomycetes</taxon>
        <taxon>Micrococcales</taxon>
        <taxon>Micrococcaceae</taxon>
        <taxon>Rothia</taxon>
    </lineage>
</organism>
<reference evidence="1 2" key="1">
    <citation type="submission" date="2013-08" db="EMBL/GenBank/DDBJ databases">
        <authorList>
            <person name="Weinstock G."/>
            <person name="Sodergren E."/>
            <person name="Wylie T."/>
            <person name="Fulton L."/>
            <person name="Fulton R."/>
            <person name="Fronick C."/>
            <person name="O'Laughlin M."/>
            <person name="Godfrey J."/>
            <person name="Miner T."/>
            <person name="Herter B."/>
            <person name="Appelbaum E."/>
            <person name="Cordes M."/>
            <person name="Lek S."/>
            <person name="Wollam A."/>
            <person name="Pepin K.H."/>
            <person name="Palsikar V.B."/>
            <person name="Mitreva M."/>
            <person name="Wilson R.K."/>
        </authorList>
    </citation>
    <scope>NUCLEOTIDE SEQUENCE [LARGE SCALE GENOMIC DNA]</scope>
    <source>
        <strain evidence="1 2">F0184</strain>
    </source>
</reference>
<gene>
    <name evidence="1" type="ORF">HMPREF0742_00708</name>
</gene>
<evidence type="ECO:0000313" key="1">
    <source>
        <dbReference type="EMBL" id="ERT66936.1"/>
    </source>
</evidence>
<sequence>MKNAAPKVAQAATEGTQAAVSRVVQLGVKTADMFSSMPGFQRWRL</sequence>
<dbReference type="Proteomes" id="UP000017174">
    <property type="component" value="Unassembled WGS sequence"/>
</dbReference>
<dbReference type="AlphaFoldDB" id="U7V5X8"/>
<protein>
    <submittedName>
        <fullName evidence="1">Uncharacterized protein</fullName>
    </submittedName>
</protein>
<comment type="caution">
    <text evidence="1">The sequence shown here is derived from an EMBL/GenBank/DDBJ whole genome shotgun (WGS) entry which is preliminary data.</text>
</comment>
<dbReference type="HOGENOM" id="CLU_3204809_0_0_11"/>
<name>U7V5X8_9MICC</name>
<accession>U7V5X8</accession>
<dbReference type="PATRIC" id="fig|888019.4.peg.604"/>
<evidence type="ECO:0000313" key="2">
    <source>
        <dbReference type="Proteomes" id="UP000017174"/>
    </source>
</evidence>
<dbReference type="EMBL" id="AXZG01000018">
    <property type="protein sequence ID" value="ERT66936.1"/>
    <property type="molecule type" value="Genomic_DNA"/>
</dbReference>